<keyword evidence="8" id="KW-0328">Glycosyltransferase</keyword>
<organism evidence="8 9">
    <name type="scientific">Candidatus Dojkabacteria bacterium</name>
    <dbReference type="NCBI Taxonomy" id="2099670"/>
    <lineage>
        <taxon>Bacteria</taxon>
        <taxon>Candidatus Dojkabacteria</taxon>
    </lineage>
</organism>
<keyword evidence="3 8" id="KW-0808">Transferase</keyword>
<evidence type="ECO:0000256" key="2">
    <source>
        <dbReference type="ARBA" id="ARBA00022475"/>
    </source>
</evidence>
<evidence type="ECO:0000256" key="1">
    <source>
        <dbReference type="ARBA" id="ARBA00007150"/>
    </source>
</evidence>
<keyword evidence="4 7" id="KW-0812">Transmembrane</keyword>
<dbReference type="Proteomes" id="UP000760819">
    <property type="component" value="Unassembled WGS sequence"/>
</dbReference>
<keyword evidence="6 7" id="KW-0472">Membrane</keyword>
<protein>
    <submittedName>
        <fullName evidence="8">Prolipoprotein diacylglyceryl transferase</fullName>
        <ecNumber evidence="8">2.4.99.-</ecNumber>
    </submittedName>
</protein>
<reference evidence="8" key="2">
    <citation type="journal article" date="2021" name="Microbiome">
        <title>Successional dynamics and alternative stable states in a saline activated sludge microbial community over 9 years.</title>
        <authorList>
            <person name="Wang Y."/>
            <person name="Ye J."/>
            <person name="Ju F."/>
            <person name="Liu L."/>
            <person name="Boyd J.A."/>
            <person name="Deng Y."/>
            <person name="Parks D.H."/>
            <person name="Jiang X."/>
            <person name="Yin X."/>
            <person name="Woodcroft B.J."/>
            <person name="Tyson G.W."/>
            <person name="Hugenholtz P."/>
            <person name="Polz M.F."/>
            <person name="Zhang T."/>
        </authorList>
    </citation>
    <scope>NUCLEOTIDE SEQUENCE</scope>
    <source>
        <strain evidence="8">HKST-UBA12</strain>
    </source>
</reference>
<dbReference type="PANTHER" id="PTHR30589">
    <property type="entry name" value="PROLIPOPROTEIN DIACYLGLYCERYL TRANSFERASE"/>
    <property type="match status" value="1"/>
</dbReference>
<gene>
    <name evidence="8" type="ORF">KC640_02740</name>
</gene>
<feature type="transmembrane region" description="Helical" evidence="7">
    <location>
        <begin position="47"/>
        <end position="67"/>
    </location>
</feature>
<dbReference type="EMBL" id="JAGQLI010000141">
    <property type="protein sequence ID" value="MCA9379321.1"/>
    <property type="molecule type" value="Genomic_DNA"/>
</dbReference>
<dbReference type="InterPro" id="IPR001640">
    <property type="entry name" value="Lgt"/>
</dbReference>
<evidence type="ECO:0000256" key="5">
    <source>
        <dbReference type="ARBA" id="ARBA00022989"/>
    </source>
</evidence>
<sequence length="127" mass="14231">MKEERKYIKASGLIGLGLFLVFVWTVMRGMVVLPAEIDFFGLIRIRLYAVAILSGVLVAVLVGKRFVQQEKELDRIDVLELLLFLLIPGVIGARLYHVITDFQLYQDNLDNIFAIWNGGLGIPGGLI</sequence>
<dbReference type="GO" id="GO:0008961">
    <property type="term" value="F:phosphatidylglycerol-prolipoprotein diacylglyceryl transferase activity"/>
    <property type="evidence" value="ECO:0007669"/>
    <property type="project" value="InterPro"/>
</dbReference>
<dbReference type="AlphaFoldDB" id="A0A955L0E0"/>
<evidence type="ECO:0000256" key="3">
    <source>
        <dbReference type="ARBA" id="ARBA00022679"/>
    </source>
</evidence>
<name>A0A955L0E0_9BACT</name>
<accession>A0A955L0E0</accession>
<feature type="non-terminal residue" evidence="8">
    <location>
        <position position="127"/>
    </location>
</feature>
<keyword evidence="2" id="KW-1003">Cell membrane</keyword>
<dbReference type="EC" id="2.4.99.-" evidence="8"/>
<evidence type="ECO:0000313" key="8">
    <source>
        <dbReference type="EMBL" id="MCA9379321.1"/>
    </source>
</evidence>
<comment type="caution">
    <text evidence="8">The sequence shown here is derived from an EMBL/GenBank/DDBJ whole genome shotgun (WGS) entry which is preliminary data.</text>
</comment>
<feature type="transmembrane region" description="Helical" evidence="7">
    <location>
        <begin position="79"/>
        <end position="99"/>
    </location>
</feature>
<reference evidence="8" key="1">
    <citation type="submission" date="2020-04" db="EMBL/GenBank/DDBJ databases">
        <authorList>
            <person name="Zhang T."/>
        </authorList>
    </citation>
    <scope>NUCLEOTIDE SEQUENCE</scope>
    <source>
        <strain evidence="8">HKST-UBA12</strain>
    </source>
</reference>
<proteinExistence type="inferred from homology"/>
<evidence type="ECO:0000256" key="4">
    <source>
        <dbReference type="ARBA" id="ARBA00022692"/>
    </source>
</evidence>
<feature type="transmembrane region" description="Helical" evidence="7">
    <location>
        <begin position="7"/>
        <end position="27"/>
    </location>
</feature>
<evidence type="ECO:0000313" key="9">
    <source>
        <dbReference type="Proteomes" id="UP000760819"/>
    </source>
</evidence>
<dbReference type="Pfam" id="PF01790">
    <property type="entry name" value="LGT"/>
    <property type="match status" value="1"/>
</dbReference>
<dbReference type="PANTHER" id="PTHR30589:SF0">
    <property type="entry name" value="PHOSPHATIDYLGLYCEROL--PROLIPOPROTEIN DIACYLGLYCERYL TRANSFERASE"/>
    <property type="match status" value="1"/>
</dbReference>
<dbReference type="GO" id="GO:0042158">
    <property type="term" value="P:lipoprotein biosynthetic process"/>
    <property type="evidence" value="ECO:0007669"/>
    <property type="project" value="InterPro"/>
</dbReference>
<dbReference type="GO" id="GO:0005886">
    <property type="term" value="C:plasma membrane"/>
    <property type="evidence" value="ECO:0007669"/>
    <property type="project" value="InterPro"/>
</dbReference>
<evidence type="ECO:0000256" key="6">
    <source>
        <dbReference type="ARBA" id="ARBA00023136"/>
    </source>
</evidence>
<keyword evidence="5 7" id="KW-1133">Transmembrane helix</keyword>
<evidence type="ECO:0000256" key="7">
    <source>
        <dbReference type="SAM" id="Phobius"/>
    </source>
</evidence>
<comment type="similarity">
    <text evidence="1">Belongs to the Lgt family.</text>
</comment>